<proteinExistence type="predicted"/>
<evidence type="ECO:0000313" key="3">
    <source>
        <dbReference type="EMBL" id="CBX89942.1"/>
    </source>
</evidence>
<feature type="chain" id="PRO_5003194817" description="Ubiquitin 3 binding protein But2 C-terminal domain-containing protein" evidence="1">
    <location>
        <begin position="17"/>
        <end position="191"/>
    </location>
</feature>
<protein>
    <recommendedName>
        <fullName evidence="2">Ubiquitin 3 binding protein But2 C-terminal domain-containing protein</fullName>
    </recommendedName>
</protein>
<reference evidence="4" key="1">
    <citation type="journal article" date="2011" name="Nat. Commun.">
        <title>Effector diversification within compartments of the Leptosphaeria maculans genome affected by Repeat-Induced Point mutations.</title>
        <authorList>
            <person name="Rouxel T."/>
            <person name="Grandaubert J."/>
            <person name="Hane J.K."/>
            <person name="Hoede C."/>
            <person name="van de Wouw A.P."/>
            <person name="Couloux A."/>
            <person name="Dominguez V."/>
            <person name="Anthouard V."/>
            <person name="Bally P."/>
            <person name="Bourras S."/>
            <person name="Cozijnsen A.J."/>
            <person name="Ciuffetti L.M."/>
            <person name="Degrave A."/>
            <person name="Dilmaghani A."/>
            <person name="Duret L."/>
            <person name="Fudal I."/>
            <person name="Goodwin S.B."/>
            <person name="Gout L."/>
            <person name="Glaser N."/>
            <person name="Linglin J."/>
            <person name="Kema G.H.J."/>
            <person name="Lapalu N."/>
            <person name="Lawrence C.B."/>
            <person name="May K."/>
            <person name="Meyer M."/>
            <person name="Ollivier B."/>
            <person name="Poulain J."/>
            <person name="Schoch C.L."/>
            <person name="Simon A."/>
            <person name="Spatafora J.W."/>
            <person name="Stachowiak A."/>
            <person name="Turgeon B.G."/>
            <person name="Tyler B.M."/>
            <person name="Vincent D."/>
            <person name="Weissenbach J."/>
            <person name="Amselem J."/>
            <person name="Quesneville H."/>
            <person name="Oliver R.P."/>
            <person name="Wincker P."/>
            <person name="Balesdent M.-H."/>
            <person name="Howlett B.J."/>
        </authorList>
    </citation>
    <scope>NUCLEOTIDE SEQUENCE [LARGE SCALE GENOMIC DNA]</scope>
    <source>
        <strain evidence="4">JN3 / isolate v23.1.3 / race Av1-4-5-6-7-8</strain>
    </source>
</reference>
<organism evidence="4">
    <name type="scientific">Leptosphaeria maculans (strain JN3 / isolate v23.1.3 / race Av1-4-5-6-7-8)</name>
    <name type="common">Blackleg fungus</name>
    <name type="synonym">Phoma lingam</name>
    <dbReference type="NCBI Taxonomy" id="985895"/>
    <lineage>
        <taxon>Eukaryota</taxon>
        <taxon>Fungi</taxon>
        <taxon>Dikarya</taxon>
        <taxon>Ascomycota</taxon>
        <taxon>Pezizomycotina</taxon>
        <taxon>Dothideomycetes</taxon>
        <taxon>Pleosporomycetidae</taxon>
        <taxon>Pleosporales</taxon>
        <taxon>Pleosporineae</taxon>
        <taxon>Leptosphaeriaceae</taxon>
        <taxon>Plenodomus</taxon>
        <taxon>Plenodomus lingam/Leptosphaeria maculans species complex</taxon>
    </lineage>
</organism>
<dbReference type="Proteomes" id="UP000002668">
    <property type="component" value="Genome"/>
</dbReference>
<dbReference type="InterPro" id="IPR018620">
    <property type="entry name" value="Ubiquitin3-bd_protein_But2_C"/>
</dbReference>
<gene>
    <name evidence="3" type="ORF">LEMA_P124320.1</name>
</gene>
<dbReference type="PANTHER" id="PTHR39613">
    <property type="entry name" value="ANCHORED CELL WALL PROTEIN, PUTATIVE (AFU_ORTHOLOGUE AFUA_4G08960)-RELATED"/>
    <property type="match status" value="1"/>
</dbReference>
<evidence type="ECO:0000259" key="2">
    <source>
        <dbReference type="Pfam" id="PF09792"/>
    </source>
</evidence>
<dbReference type="VEuPathDB" id="FungiDB:LEMA_P124320.1"/>
<keyword evidence="4" id="KW-1185">Reference proteome</keyword>
<keyword evidence="1" id="KW-0732">Signal</keyword>
<sequence>MRALTLLAVLFGASSTATLIHTEFPHLLIALKQSQPDTHFDTQFDATVSYFNATGLSKHVEISFDVPDNEAAICRLNFLINTSPQKNAPYSLSGMPPYALNISRLQPTINKDTDTWNSRPNVTDYMATYLLTQAGSVSTAFSKWFPCPKGQIAQFLLLPADEERDFEYYWFELDYPKQDGGPHGVVLEMHT</sequence>
<dbReference type="PANTHER" id="PTHR39613:SF1">
    <property type="entry name" value="ANCHORED CELL WALL PROTEIN, PUTATIVE (AFU_ORTHOLOGUE AFUA_4G08960)-RELATED"/>
    <property type="match status" value="1"/>
</dbReference>
<dbReference type="eggNOG" id="ENOG502RYJ6">
    <property type="taxonomic scope" value="Eukaryota"/>
</dbReference>
<dbReference type="InParanoid" id="E4ZQ32"/>
<accession>E4ZQ32</accession>
<dbReference type="OMA" id="VYWFELN"/>
<feature type="signal peptide" evidence="1">
    <location>
        <begin position="1"/>
        <end position="16"/>
    </location>
</feature>
<dbReference type="AlphaFoldDB" id="E4ZQ32"/>
<dbReference type="HOGENOM" id="CLU_1435105_0_0_1"/>
<dbReference type="EMBL" id="FP929114">
    <property type="protein sequence ID" value="CBX89942.1"/>
    <property type="molecule type" value="Genomic_DNA"/>
</dbReference>
<dbReference type="Pfam" id="PF09792">
    <property type="entry name" value="But2"/>
    <property type="match status" value="1"/>
</dbReference>
<evidence type="ECO:0000256" key="1">
    <source>
        <dbReference type="SAM" id="SignalP"/>
    </source>
</evidence>
<name>E4ZQ32_LEPMJ</name>
<feature type="domain" description="Ubiquitin 3 binding protein But2 C-terminal" evidence="2">
    <location>
        <begin position="23"/>
        <end position="169"/>
    </location>
</feature>
<dbReference type="OrthoDB" id="4657524at2759"/>
<evidence type="ECO:0000313" key="4">
    <source>
        <dbReference type="Proteomes" id="UP000002668"/>
    </source>
</evidence>